<dbReference type="SUPFAM" id="SSF56281">
    <property type="entry name" value="Metallo-hydrolase/oxidoreductase"/>
    <property type="match status" value="1"/>
</dbReference>
<proteinExistence type="predicted"/>
<evidence type="ECO:0000313" key="2">
    <source>
        <dbReference type="EMBL" id="MVZ61189.1"/>
    </source>
</evidence>
<dbReference type="OrthoDB" id="9761531at2"/>
<dbReference type="InterPro" id="IPR001279">
    <property type="entry name" value="Metallo-B-lactamas"/>
</dbReference>
<dbReference type="AlphaFoldDB" id="A0A6N8KWS7"/>
<evidence type="ECO:0000313" key="3">
    <source>
        <dbReference type="Proteomes" id="UP000435036"/>
    </source>
</evidence>
<dbReference type="InterPro" id="IPR052159">
    <property type="entry name" value="Competence_DNA_uptake"/>
</dbReference>
<dbReference type="PANTHER" id="PTHR30619:SF1">
    <property type="entry name" value="RECOMBINATION PROTEIN 2"/>
    <property type="match status" value="1"/>
</dbReference>
<dbReference type="Proteomes" id="UP000435036">
    <property type="component" value="Unassembled WGS sequence"/>
</dbReference>
<dbReference type="Gene3D" id="3.60.15.10">
    <property type="entry name" value="Ribonuclease Z/Hydroxyacylglutathione hydrolase-like"/>
    <property type="match status" value="1"/>
</dbReference>
<accession>A0A6N8KWS7</accession>
<dbReference type="PANTHER" id="PTHR30619">
    <property type="entry name" value="DNA INTERNALIZATION/COMPETENCE PROTEIN COMEC/REC2"/>
    <property type="match status" value="1"/>
</dbReference>
<name>A0A6N8KWS7_9SPHI</name>
<sequence>MNQFYLGLLFCMPFLAKSQDTEIGKAFPAWKPGEIEIHHIYTGRGESSFLILPDGTSMLIDAGDFDPDPEEYALMTPLLPDSSKRAGTLVANYIKKVNPKRENVDYLLISHFHNDHIGGAKKGQGMSSHRKPNYQLSGVAQVAETIQFNRVVDRAYPNYNFPIDLTQNEDIQNYMNFIQWQLSQKSFQVEAFQLGSTTQFNLNKSHKKYPNFSIRNLFSNGMVWNPRNQEVDTLYYQANQTNQSSWNENTMSCGIRLDYGPFSYYSGGDLSGAFLDEDKKTVDIEAYSAKMCGPVEVSKANHHAYLDAMSAGFVQAIQSKFFIIPVWDQEHIQPEVMNRMIANSPSNKDTKLLFTHFPESKKQMPAVKPFLKDVLADGHIIVKVADQGKSYTIYVLDATKPDHRIKAVYGPFQPDASSRQETR</sequence>
<protein>
    <submittedName>
        <fullName evidence="2">MBL fold metallo-hydrolase</fullName>
    </submittedName>
</protein>
<feature type="domain" description="Metallo-beta-lactamase" evidence="1">
    <location>
        <begin position="42"/>
        <end position="121"/>
    </location>
</feature>
<dbReference type="InterPro" id="IPR036866">
    <property type="entry name" value="RibonucZ/Hydroxyglut_hydro"/>
</dbReference>
<evidence type="ECO:0000259" key="1">
    <source>
        <dbReference type="Pfam" id="PF00753"/>
    </source>
</evidence>
<comment type="caution">
    <text evidence="2">The sequence shown here is derived from an EMBL/GenBank/DDBJ whole genome shotgun (WGS) entry which is preliminary data.</text>
</comment>
<dbReference type="Pfam" id="PF00753">
    <property type="entry name" value="Lactamase_B"/>
    <property type="match status" value="1"/>
</dbReference>
<dbReference type="GO" id="GO:0016787">
    <property type="term" value="F:hydrolase activity"/>
    <property type="evidence" value="ECO:0007669"/>
    <property type="project" value="UniProtKB-KW"/>
</dbReference>
<reference evidence="2 3" key="1">
    <citation type="submission" date="2019-12" db="EMBL/GenBank/DDBJ databases">
        <authorList>
            <person name="Dong K."/>
        </authorList>
    </citation>
    <scope>NUCLEOTIDE SEQUENCE [LARGE SCALE GENOMIC DNA]</scope>
    <source>
        <strain evidence="2 3">JCM 31225</strain>
    </source>
</reference>
<dbReference type="RefSeq" id="WP_160367827.1">
    <property type="nucleotide sequence ID" value="NZ_WSQA01000002.1"/>
</dbReference>
<organism evidence="2 3">
    <name type="scientific">Sphingobacterium humi</name>
    <dbReference type="NCBI Taxonomy" id="1796905"/>
    <lineage>
        <taxon>Bacteria</taxon>
        <taxon>Pseudomonadati</taxon>
        <taxon>Bacteroidota</taxon>
        <taxon>Sphingobacteriia</taxon>
        <taxon>Sphingobacteriales</taxon>
        <taxon>Sphingobacteriaceae</taxon>
        <taxon>Sphingobacterium</taxon>
    </lineage>
</organism>
<keyword evidence="2" id="KW-0378">Hydrolase</keyword>
<keyword evidence="3" id="KW-1185">Reference proteome</keyword>
<gene>
    <name evidence="2" type="ORF">GQF63_04065</name>
</gene>
<dbReference type="EMBL" id="WSQA01000002">
    <property type="protein sequence ID" value="MVZ61189.1"/>
    <property type="molecule type" value="Genomic_DNA"/>
</dbReference>